<dbReference type="Proteomes" id="UP000198668">
    <property type="component" value="Unassembled WGS sequence"/>
</dbReference>
<dbReference type="RefSeq" id="WP_177186167.1">
    <property type="nucleotide sequence ID" value="NZ_FOQE01000007.1"/>
</dbReference>
<protein>
    <submittedName>
        <fullName evidence="1">Uncharacterized protein</fullName>
    </submittedName>
</protein>
<sequence length="47" mass="5119">MKKLLLTTITLTAIGVAVKVIKERKKASIAVKKASRANEIALRTIDL</sequence>
<evidence type="ECO:0000313" key="1">
    <source>
        <dbReference type="EMBL" id="SFH62269.1"/>
    </source>
</evidence>
<dbReference type="EMBL" id="FOQE01000007">
    <property type="protein sequence ID" value="SFH62269.1"/>
    <property type="molecule type" value="Genomic_DNA"/>
</dbReference>
<name>A0A1I3BK17_9LACT</name>
<gene>
    <name evidence="1" type="ORF">SAMN04489868_10712</name>
</gene>
<reference evidence="1 2" key="1">
    <citation type="submission" date="2016-10" db="EMBL/GenBank/DDBJ databases">
        <authorList>
            <person name="de Groot N.N."/>
        </authorList>
    </citation>
    <scope>NUCLEOTIDE SEQUENCE [LARGE SCALE GENOMIC DNA]</scope>
    <source>
        <strain evidence="1 2">DSM 27630</strain>
    </source>
</reference>
<keyword evidence="2" id="KW-1185">Reference proteome</keyword>
<proteinExistence type="predicted"/>
<accession>A0A1I3BK17</accession>
<evidence type="ECO:0000313" key="2">
    <source>
        <dbReference type="Proteomes" id="UP000198668"/>
    </source>
</evidence>
<dbReference type="AlphaFoldDB" id="A0A1I3BK17"/>
<organism evidence="1 2">
    <name type="scientific">Pisciglobus halotolerans</name>
    <dbReference type="NCBI Taxonomy" id="745365"/>
    <lineage>
        <taxon>Bacteria</taxon>
        <taxon>Bacillati</taxon>
        <taxon>Bacillota</taxon>
        <taxon>Bacilli</taxon>
        <taxon>Lactobacillales</taxon>
        <taxon>Carnobacteriaceae</taxon>
    </lineage>
</organism>